<evidence type="ECO:0000256" key="12">
    <source>
        <dbReference type="SAM" id="Coils"/>
    </source>
</evidence>
<gene>
    <name evidence="15" type="ORF">CDCA_CDCA12G3524</name>
</gene>
<evidence type="ECO:0000256" key="3">
    <source>
        <dbReference type="ARBA" id="ARBA00022705"/>
    </source>
</evidence>
<dbReference type="EC" id="3.6.4.12" evidence="11"/>
<feature type="compositionally biased region" description="Acidic residues" evidence="13">
    <location>
        <begin position="535"/>
        <end position="549"/>
    </location>
</feature>
<keyword evidence="7 10" id="KW-0067">ATP-binding</keyword>
<dbReference type="SUPFAM" id="SSF50249">
    <property type="entry name" value="Nucleic acid-binding proteins"/>
    <property type="match status" value="1"/>
</dbReference>
<dbReference type="InterPro" id="IPR001208">
    <property type="entry name" value="MCM_dom"/>
</dbReference>
<dbReference type="InterPro" id="IPR027925">
    <property type="entry name" value="MCM_N"/>
</dbReference>
<dbReference type="InterPro" id="IPR012340">
    <property type="entry name" value="NA-bd_OB-fold"/>
</dbReference>
<comment type="subcellular location">
    <subcellularLocation>
        <location evidence="1 11">Nucleus</location>
    </subcellularLocation>
</comment>
<evidence type="ECO:0000256" key="10">
    <source>
        <dbReference type="RuleBase" id="RU004070"/>
    </source>
</evidence>
<evidence type="ECO:0000256" key="9">
    <source>
        <dbReference type="ARBA" id="ARBA00023242"/>
    </source>
</evidence>
<feature type="domain" description="MCM C-terminal AAA(+) ATPase" evidence="14">
    <location>
        <begin position="317"/>
        <end position="523"/>
    </location>
</feature>
<feature type="compositionally biased region" description="Basic residues" evidence="13">
    <location>
        <begin position="728"/>
        <end position="737"/>
    </location>
</feature>
<dbReference type="Gene3D" id="2.40.50.140">
    <property type="entry name" value="Nucleic acid-binding proteins"/>
    <property type="match status" value="1"/>
</dbReference>
<feature type="coiled-coil region" evidence="12">
    <location>
        <begin position="855"/>
        <end position="889"/>
    </location>
</feature>
<dbReference type="GO" id="GO:0003697">
    <property type="term" value="F:single-stranded DNA binding"/>
    <property type="evidence" value="ECO:0007669"/>
    <property type="project" value="TreeGrafter"/>
</dbReference>
<dbReference type="InterPro" id="IPR033762">
    <property type="entry name" value="MCM_OB"/>
</dbReference>
<evidence type="ECO:0000313" key="15">
    <source>
        <dbReference type="EMBL" id="KAK4537499.1"/>
    </source>
</evidence>
<sequence length="895" mass="98087">MEGDAFPAAAATSLEPRAMVPEDSSRIELNRVRQSFIQFLESEGPDAVYLQEQLEAMTAGGQRRLVVSVDHLRAEDAPLAARLLDEPVRFLAECEAALATMMLARLPNLAHEAVNKELKRFYLGFDGAFGTRRVSPRGLRAEWLGRMVCVEGIVTRVSAVRPKVIQSVHYVPATGQMKVRDYRDGITLDADASRWPTPALYPTKDDDGNPMETEFGLSSYRDYQSASLQEMPERTPAGQLPRTVDLVFEADLVDACKPGARVRAIGTYRAVGGKNSVHFGTKIVVNHVVLLNDTQSRIKYTERDLANIRHIAHTPGGTDLLAASLAPSICGHALIKKALLLLLLGGVEKNLPNGTHLRGDINMLLVGDPSTAKSQLLRFVLNVAPLAISTTGRGSSGVGLTAAVVADADTGERHLEAGAMVLADRGIVCIDEFDKMSDADRVAIHEAMEQQTVTIAKAGIHTTLNARCSVIAAANPVYGAYDRRRKPADNIALPDSLLSRFDVLFIVLDTISRERDEQIAAHVLDVHRFRRGGDEGADAEMLDDPEDEADRAAQQRELAARAGSWDSDEEDDDDEAADAESAPVFVRQQVVSRAAGDASHRVLSVPFLQKFIQYAKRLRPTLTPEAAEYVAARYRDLRAKDDTRTLPITARQLETMIRLATAHAKSRLSLEVETLDACAAFDILNFALYNEARAERLRPATATLATAAARTPRRSDTAEQRTPARSSSARKRHRRPRQTASGDPYAFDDDGESETDSQATADDGDAALSRRARRLRMRRRPSGDTAAAESAAEEEMPEADEPPPVDEDRPSATEPPSTPIAPLLDRETAEAMLVARVRSAIESITATERRESATLEELIARLDDSTLALEDIERVLQQLEDAGQVLYRDRVIFRI</sequence>
<dbReference type="Gene3D" id="3.40.50.300">
    <property type="entry name" value="P-loop containing nucleotide triphosphate hydrolases"/>
    <property type="match status" value="1"/>
</dbReference>
<evidence type="ECO:0000256" key="1">
    <source>
        <dbReference type="ARBA" id="ARBA00004123"/>
    </source>
</evidence>
<feature type="compositionally biased region" description="Acidic residues" evidence="13">
    <location>
        <begin position="566"/>
        <end position="578"/>
    </location>
</feature>
<keyword evidence="6 11" id="KW-0347">Helicase</keyword>
<evidence type="ECO:0000256" key="4">
    <source>
        <dbReference type="ARBA" id="ARBA00022741"/>
    </source>
</evidence>
<comment type="function">
    <text evidence="11">Acts as component of the MCM2-7 complex (MCM complex) which is the replicative helicase essential for 'once per cell cycle' DNA replication initiation and elongation in eukaryotic cells. The active ATPase sites in the MCM2-7 ring are formed through the interaction surfaces of two neighboring subunits such that a critical structure of a conserved arginine finger motif is provided in trans relative to the ATP-binding site of the Walker A box of the adjacent subunit. The six ATPase active sites, however, are likely to contribute differentially to the complex helicase activity.</text>
</comment>
<evidence type="ECO:0000256" key="5">
    <source>
        <dbReference type="ARBA" id="ARBA00022801"/>
    </source>
</evidence>
<evidence type="ECO:0000256" key="8">
    <source>
        <dbReference type="ARBA" id="ARBA00023125"/>
    </source>
</evidence>
<dbReference type="PRINTS" id="PR01657">
    <property type="entry name" value="MCMFAMILY"/>
</dbReference>
<keyword evidence="12" id="KW-0175">Coiled coil</keyword>
<dbReference type="GO" id="GO:0016787">
    <property type="term" value="F:hydrolase activity"/>
    <property type="evidence" value="ECO:0007669"/>
    <property type="project" value="UniProtKB-KW"/>
</dbReference>
<dbReference type="InterPro" id="IPR008046">
    <property type="entry name" value="Mcm3"/>
</dbReference>
<feature type="region of interest" description="Disordered" evidence="13">
    <location>
        <begin position="704"/>
        <end position="822"/>
    </location>
</feature>
<dbReference type="Gene3D" id="2.20.28.10">
    <property type="match status" value="1"/>
</dbReference>
<keyword evidence="9 11" id="KW-0539">Nucleus</keyword>
<evidence type="ECO:0000256" key="2">
    <source>
        <dbReference type="ARBA" id="ARBA00008010"/>
    </source>
</evidence>
<dbReference type="GO" id="GO:0005524">
    <property type="term" value="F:ATP binding"/>
    <property type="evidence" value="ECO:0007669"/>
    <property type="project" value="UniProtKB-UniRule"/>
</dbReference>
<keyword evidence="16" id="KW-1185">Reference proteome</keyword>
<proteinExistence type="inferred from homology"/>
<evidence type="ECO:0000259" key="14">
    <source>
        <dbReference type="PROSITE" id="PS50051"/>
    </source>
</evidence>
<comment type="subunit">
    <text evidence="11">Component of the MCM2-7 complex.</text>
</comment>
<dbReference type="SMART" id="SM00382">
    <property type="entry name" value="AAA"/>
    <property type="match status" value="1"/>
</dbReference>
<reference evidence="15 16" key="1">
    <citation type="submission" date="2022-07" db="EMBL/GenBank/DDBJ databases">
        <title>Genome-wide signatures of adaptation to extreme environments.</title>
        <authorList>
            <person name="Cho C.H."/>
            <person name="Yoon H.S."/>
        </authorList>
    </citation>
    <scope>NUCLEOTIDE SEQUENCE [LARGE SCALE GENOMIC DNA]</scope>
    <source>
        <strain evidence="15 16">DBV 063 E5</strain>
    </source>
</reference>
<keyword evidence="3 11" id="KW-0235">DNA replication</keyword>
<dbReference type="InterPro" id="IPR003593">
    <property type="entry name" value="AAA+_ATPase"/>
</dbReference>
<dbReference type="Pfam" id="PF14551">
    <property type="entry name" value="MCM_N"/>
    <property type="match status" value="1"/>
</dbReference>
<protein>
    <recommendedName>
        <fullName evidence="11">DNA replication licensing factor MCM3</fullName>
        <ecNumber evidence="11">3.6.4.12</ecNumber>
    </recommendedName>
</protein>
<dbReference type="PRINTS" id="PR01659">
    <property type="entry name" value="MCMPROTEIN3"/>
</dbReference>
<dbReference type="InterPro" id="IPR031327">
    <property type="entry name" value="MCM"/>
</dbReference>
<dbReference type="GO" id="GO:0017116">
    <property type="term" value="F:single-stranded DNA helicase activity"/>
    <property type="evidence" value="ECO:0007669"/>
    <property type="project" value="TreeGrafter"/>
</dbReference>
<dbReference type="InterPro" id="IPR041562">
    <property type="entry name" value="MCM_lid"/>
</dbReference>
<comment type="caution">
    <text evidence="15">The sequence shown here is derived from an EMBL/GenBank/DDBJ whole genome shotgun (WGS) entry which is preliminary data.</text>
</comment>
<dbReference type="PROSITE" id="PS00847">
    <property type="entry name" value="MCM_1"/>
    <property type="match status" value="1"/>
</dbReference>
<dbReference type="GO" id="GO:0005634">
    <property type="term" value="C:nucleus"/>
    <property type="evidence" value="ECO:0007669"/>
    <property type="project" value="UniProtKB-SubCell"/>
</dbReference>
<dbReference type="InterPro" id="IPR027417">
    <property type="entry name" value="P-loop_NTPase"/>
</dbReference>
<comment type="catalytic activity">
    <reaction evidence="11">
        <text>ATP + H2O = ADP + phosphate + H(+)</text>
        <dbReference type="Rhea" id="RHEA:13065"/>
        <dbReference type="ChEBI" id="CHEBI:15377"/>
        <dbReference type="ChEBI" id="CHEBI:15378"/>
        <dbReference type="ChEBI" id="CHEBI:30616"/>
        <dbReference type="ChEBI" id="CHEBI:43474"/>
        <dbReference type="ChEBI" id="CHEBI:456216"/>
        <dbReference type="EC" id="3.6.4.12"/>
    </reaction>
</comment>
<dbReference type="GO" id="GO:0042555">
    <property type="term" value="C:MCM complex"/>
    <property type="evidence" value="ECO:0007669"/>
    <property type="project" value="UniProtKB-UniRule"/>
</dbReference>
<dbReference type="Pfam" id="PF17855">
    <property type="entry name" value="MCM_lid"/>
    <property type="match status" value="1"/>
</dbReference>
<dbReference type="SMART" id="SM00350">
    <property type="entry name" value="MCM"/>
    <property type="match status" value="1"/>
</dbReference>
<keyword evidence="5 11" id="KW-0378">Hydrolase</keyword>
<dbReference type="Gene3D" id="3.30.1640.10">
    <property type="entry name" value="mini-chromosome maintenance (MCM) complex, chain A, domain 1"/>
    <property type="match status" value="1"/>
</dbReference>
<evidence type="ECO:0000313" key="16">
    <source>
        <dbReference type="Proteomes" id="UP001301350"/>
    </source>
</evidence>
<dbReference type="AlphaFoldDB" id="A0AAV9IZK0"/>
<dbReference type="PROSITE" id="PS50051">
    <property type="entry name" value="MCM_2"/>
    <property type="match status" value="1"/>
</dbReference>
<keyword evidence="8 10" id="KW-0238">DNA-binding</keyword>
<evidence type="ECO:0000256" key="11">
    <source>
        <dbReference type="RuleBase" id="RU368061"/>
    </source>
</evidence>
<organism evidence="15 16">
    <name type="scientific">Cyanidium caldarium</name>
    <name type="common">Red alga</name>
    <dbReference type="NCBI Taxonomy" id="2771"/>
    <lineage>
        <taxon>Eukaryota</taxon>
        <taxon>Rhodophyta</taxon>
        <taxon>Bangiophyceae</taxon>
        <taxon>Cyanidiales</taxon>
        <taxon>Cyanidiaceae</taxon>
        <taxon>Cyanidium</taxon>
    </lineage>
</organism>
<dbReference type="GO" id="GO:0000727">
    <property type="term" value="P:double-strand break repair via break-induced replication"/>
    <property type="evidence" value="ECO:0007669"/>
    <property type="project" value="TreeGrafter"/>
</dbReference>
<dbReference type="PANTHER" id="PTHR11630:SF46">
    <property type="entry name" value="DNA REPLICATION LICENSING FACTOR MCM3-RELATED"/>
    <property type="match status" value="1"/>
</dbReference>
<dbReference type="GO" id="GO:0006271">
    <property type="term" value="P:DNA strand elongation involved in DNA replication"/>
    <property type="evidence" value="ECO:0007669"/>
    <property type="project" value="TreeGrafter"/>
</dbReference>
<dbReference type="EMBL" id="JANCYW010000012">
    <property type="protein sequence ID" value="KAK4537499.1"/>
    <property type="molecule type" value="Genomic_DNA"/>
</dbReference>
<keyword evidence="4 10" id="KW-0547">Nucleotide-binding</keyword>
<feature type="compositionally biased region" description="Acidic residues" evidence="13">
    <location>
        <begin position="746"/>
        <end position="755"/>
    </location>
</feature>
<dbReference type="SUPFAM" id="SSF52540">
    <property type="entry name" value="P-loop containing nucleoside triphosphate hydrolases"/>
    <property type="match status" value="1"/>
</dbReference>
<name>A0AAV9IZK0_CYACA</name>
<dbReference type="Proteomes" id="UP001301350">
    <property type="component" value="Unassembled WGS sequence"/>
</dbReference>
<dbReference type="PANTHER" id="PTHR11630">
    <property type="entry name" value="DNA REPLICATION LICENSING FACTOR MCM FAMILY MEMBER"/>
    <property type="match status" value="1"/>
</dbReference>
<dbReference type="Pfam" id="PF17207">
    <property type="entry name" value="MCM_OB"/>
    <property type="match status" value="1"/>
</dbReference>
<evidence type="ECO:0000256" key="7">
    <source>
        <dbReference type="ARBA" id="ARBA00022840"/>
    </source>
</evidence>
<accession>A0AAV9IZK0</accession>
<evidence type="ECO:0000256" key="6">
    <source>
        <dbReference type="ARBA" id="ARBA00022806"/>
    </source>
</evidence>
<feature type="compositionally biased region" description="Basic residues" evidence="13">
    <location>
        <begin position="770"/>
        <end position="780"/>
    </location>
</feature>
<comment type="similarity">
    <text evidence="2 10">Belongs to the MCM family.</text>
</comment>
<feature type="compositionally biased region" description="Acidic residues" evidence="13">
    <location>
        <begin position="791"/>
        <end position="805"/>
    </location>
</feature>
<dbReference type="InterPro" id="IPR018525">
    <property type="entry name" value="MCM_CS"/>
</dbReference>
<feature type="region of interest" description="Disordered" evidence="13">
    <location>
        <begin position="535"/>
        <end position="580"/>
    </location>
</feature>
<dbReference type="Pfam" id="PF00493">
    <property type="entry name" value="MCM"/>
    <property type="match status" value="1"/>
</dbReference>
<dbReference type="GO" id="GO:1902975">
    <property type="term" value="P:mitotic DNA replication initiation"/>
    <property type="evidence" value="ECO:0007669"/>
    <property type="project" value="TreeGrafter"/>
</dbReference>
<evidence type="ECO:0000256" key="13">
    <source>
        <dbReference type="SAM" id="MobiDB-lite"/>
    </source>
</evidence>